<gene>
    <name evidence="1" type="ORF">g.28391</name>
</gene>
<dbReference type="PANTHER" id="PTHR48100">
    <property type="entry name" value="BROAD-SPECIFICITY PHOSPHATASE YOR283W-RELATED"/>
    <property type="match status" value="1"/>
</dbReference>
<evidence type="ECO:0000313" key="1">
    <source>
        <dbReference type="EMBL" id="JAQ04416.1"/>
    </source>
</evidence>
<reference evidence="1" key="1">
    <citation type="journal article" date="2016" name="Gigascience">
        <title>De novo construction of an expanded transcriptome assembly for the western tarnished plant bug, Lygus hesperus.</title>
        <authorList>
            <person name="Tassone E.E."/>
            <person name="Geib S.M."/>
            <person name="Hall B."/>
            <person name="Fabrick J.A."/>
            <person name="Brent C.S."/>
            <person name="Hull J.J."/>
        </authorList>
    </citation>
    <scope>NUCLEOTIDE SEQUENCE</scope>
</reference>
<dbReference type="CDD" id="cd07067">
    <property type="entry name" value="HP_PGM_like"/>
    <property type="match status" value="1"/>
</dbReference>
<protein>
    <submittedName>
        <fullName evidence="1">Uncharacterized protein</fullName>
    </submittedName>
</protein>
<organism evidence="1">
    <name type="scientific">Lygus hesperus</name>
    <name type="common">Western plant bug</name>
    <dbReference type="NCBI Taxonomy" id="30085"/>
    <lineage>
        <taxon>Eukaryota</taxon>
        <taxon>Metazoa</taxon>
        <taxon>Ecdysozoa</taxon>
        <taxon>Arthropoda</taxon>
        <taxon>Hexapoda</taxon>
        <taxon>Insecta</taxon>
        <taxon>Pterygota</taxon>
        <taxon>Neoptera</taxon>
        <taxon>Paraneoptera</taxon>
        <taxon>Hemiptera</taxon>
        <taxon>Heteroptera</taxon>
        <taxon>Panheteroptera</taxon>
        <taxon>Cimicomorpha</taxon>
        <taxon>Miridae</taxon>
        <taxon>Mirini</taxon>
        <taxon>Lygus</taxon>
    </lineage>
</organism>
<dbReference type="InterPro" id="IPR029033">
    <property type="entry name" value="His_PPase_superfam"/>
</dbReference>
<dbReference type="InterPro" id="IPR050275">
    <property type="entry name" value="PGM_Phosphatase"/>
</dbReference>
<accession>A0A146LB48</accession>
<proteinExistence type="predicted"/>
<feature type="non-terminal residue" evidence="1">
    <location>
        <position position="1"/>
    </location>
</feature>
<sequence length="286" mass="32536">GNILQVNSKTVSKKHGVDLSSSCVVQKSKTIIFIRHGRSFWNYMVNDVDITTPMRIWSTILKEVLYITSEQSILFDSPLNQDGIQQAVDLSYKIREYKPGDDSYINSIVSVLQGVSKKSSIIMVSTLRRAMETAAIGLWSRLDKTNERLHMSDYIRELSPNLDCRSLKPENKIPDMTGSDCLQASRLMSHFERDHGYEPTKIFDGVRRKVSNSTAHEIEYLDRAVGEIFSLPQEVVILCGHSLWFRNFFRCYIGKDVEHVSKERKLHNCGVVAFQMSYGTDAAGKS</sequence>
<dbReference type="SUPFAM" id="SSF53254">
    <property type="entry name" value="Phosphoglycerate mutase-like"/>
    <property type="match status" value="1"/>
</dbReference>
<dbReference type="PANTHER" id="PTHR48100:SF33">
    <property type="entry name" value="PEPTIDASE S54 RHOMBOID DOMAIN-CONTAINING PROTEIN"/>
    <property type="match status" value="1"/>
</dbReference>
<dbReference type="GO" id="GO:0016791">
    <property type="term" value="F:phosphatase activity"/>
    <property type="evidence" value="ECO:0007669"/>
    <property type="project" value="TreeGrafter"/>
</dbReference>
<dbReference type="GO" id="GO:0005829">
    <property type="term" value="C:cytosol"/>
    <property type="evidence" value="ECO:0007669"/>
    <property type="project" value="TreeGrafter"/>
</dbReference>
<name>A0A146LB48_LYGHE</name>
<dbReference type="Gene3D" id="3.40.50.1240">
    <property type="entry name" value="Phosphoglycerate mutase-like"/>
    <property type="match status" value="1"/>
</dbReference>
<dbReference type="InterPro" id="IPR013078">
    <property type="entry name" value="His_Pase_superF_clade-1"/>
</dbReference>
<dbReference type="EMBL" id="GDHC01014213">
    <property type="protein sequence ID" value="JAQ04416.1"/>
    <property type="molecule type" value="Transcribed_RNA"/>
</dbReference>
<dbReference type="AlphaFoldDB" id="A0A146LB48"/>